<accession>A0ACC1LX73</accession>
<reference evidence="1" key="1">
    <citation type="submission" date="2022-07" db="EMBL/GenBank/DDBJ databases">
        <title>Phylogenomic reconstructions and comparative analyses of Kickxellomycotina fungi.</title>
        <authorList>
            <person name="Reynolds N.K."/>
            <person name="Stajich J.E."/>
            <person name="Barry K."/>
            <person name="Grigoriev I.V."/>
            <person name="Crous P."/>
            <person name="Smith M.E."/>
        </authorList>
    </citation>
    <scope>NUCLEOTIDE SEQUENCE</scope>
    <source>
        <strain evidence="1">CBS 190363</strain>
    </source>
</reference>
<gene>
    <name evidence="1" type="ORF">IWW38_005204</name>
</gene>
<evidence type="ECO:0000313" key="2">
    <source>
        <dbReference type="Proteomes" id="UP001139981"/>
    </source>
</evidence>
<feature type="non-terminal residue" evidence="1">
    <location>
        <position position="435"/>
    </location>
</feature>
<name>A0ACC1LX73_9FUNG</name>
<protein>
    <submittedName>
        <fullName evidence="1">Uncharacterized protein</fullName>
    </submittedName>
</protein>
<dbReference type="EMBL" id="JANBVB010002302">
    <property type="protein sequence ID" value="KAJ2886762.1"/>
    <property type="molecule type" value="Genomic_DNA"/>
</dbReference>
<comment type="caution">
    <text evidence="1">The sequence shown here is derived from an EMBL/GenBank/DDBJ whole genome shotgun (WGS) entry which is preliminary data.</text>
</comment>
<evidence type="ECO:0000313" key="1">
    <source>
        <dbReference type="EMBL" id="KAJ2886762.1"/>
    </source>
</evidence>
<dbReference type="Proteomes" id="UP001139981">
    <property type="component" value="Unassembled WGS sequence"/>
</dbReference>
<proteinExistence type="predicted"/>
<sequence length="435" mass="48057">MRQAQLQRAWAEYLLNSENATAGVFPEMGAVSRMAVQAQARKTNSLKLTTAYYFNQKTDHFGLSSATFKQKIYINAQHYTSGGPIYLFNSGETPASASYLTAGEPFTLAKATGGLLIIMEHRYYGSSYPVNDMTGKNMIYLTVENALEDMANFIRNAQVFVKAGVGVTISPESKWVATGGSYSANLATWMRLKYPELIHAAYASSAPVRAEADFYQYDQVVGQALPCAQPIAEAIYTLDLILDSGNRTLINSWKQACGLGALKDDADFAGALTDQMSNTVQYYIPAETGDTIATLCSWFARNQNNHLQNLADMMAAYVRENNIDVVGAYSSNAGADSIGLYQDGRSWFYQTCTQFGYWQTAPRPPLRRLRSRYMTAEWQSRPCRAFFGDVIPLHPDTDGINERYGGLLPNVSRVVFVNGLLDPWSSLSLPSDPIA</sequence>
<organism evidence="1 2">
    <name type="scientific">Coemansia aciculifera</name>
    <dbReference type="NCBI Taxonomy" id="417176"/>
    <lineage>
        <taxon>Eukaryota</taxon>
        <taxon>Fungi</taxon>
        <taxon>Fungi incertae sedis</taxon>
        <taxon>Zoopagomycota</taxon>
        <taxon>Kickxellomycotina</taxon>
        <taxon>Kickxellomycetes</taxon>
        <taxon>Kickxellales</taxon>
        <taxon>Kickxellaceae</taxon>
        <taxon>Coemansia</taxon>
    </lineage>
</organism>
<keyword evidence="2" id="KW-1185">Reference proteome</keyword>